<evidence type="ECO:0000256" key="1">
    <source>
        <dbReference type="ARBA" id="ARBA00023015"/>
    </source>
</evidence>
<evidence type="ECO:0000256" key="3">
    <source>
        <dbReference type="ARBA" id="ARBA00023163"/>
    </source>
</evidence>
<name>A0AAV2J4S3_KNICA</name>
<dbReference type="GO" id="GO:0043565">
    <property type="term" value="F:sequence-specific DNA binding"/>
    <property type="evidence" value="ECO:0007669"/>
    <property type="project" value="TreeGrafter"/>
</dbReference>
<organism evidence="6 7">
    <name type="scientific">Knipowitschia caucasica</name>
    <name type="common">Caucasian dwarf goby</name>
    <name type="synonym">Pomatoschistus caucasicus</name>
    <dbReference type="NCBI Taxonomy" id="637954"/>
    <lineage>
        <taxon>Eukaryota</taxon>
        <taxon>Metazoa</taxon>
        <taxon>Chordata</taxon>
        <taxon>Craniata</taxon>
        <taxon>Vertebrata</taxon>
        <taxon>Euteleostomi</taxon>
        <taxon>Actinopterygii</taxon>
        <taxon>Neopterygii</taxon>
        <taxon>Teleostei</taxon>
        <taxon>Neoteleostei</taxon>
        <taxon>Acanthomorphata</taxon>
        <taxon>Gobiaria</taxon>
        <taxon>Gobiiformes</taxon>
        <taxon>Gobioidei</taxon>
        <taxon>Gobiidae</taxon>
        <taxon>Gobiinae</taxon>
        <taxon>Knipowitschia</taxon>
    </lineage>
</organism>
<dbReference type="GO" id="GO:0070974">
    <property type="term" value="F:POU domain binding"/>
    <property type="evidence" value="ECO:0007669"/>
    <property type="project" value="InterPro"/>
</dbReference>
<keyword evidence="3" id="KW-0804">Transcription</keyword>
<dbReference type="AlphaFoldDB" id="A0AAV2J4S3"/>
<dbReference type="EMBL" id="OZ035832">
    <property type="protein sequence ID" value="CAL1570867.1"/>
    <property type="molecule type" value="Genomic_DNA"/>
</dbReference>
<gene>
    <name evidence="6" type="ORF">KC01_LOCUS3079</name>
</gene>
<proteinExistence type="predicted"/>
<evidence type="ECO:0000259" key="5">
    <source>
        <dbReference type="PROSITE" id="PS52003"/>
    </source>
</evidence>
<feature type="domain" description="OCA" evidence="5">
    <location>
        <begin position="39"/>
        <end position="61"/>
    </location>
</feature>
<evidence type="ECO:0000313" key="7">
    <source>
        <dbReference type="Proteomes" id="UP001497482"/>
    </source>
</evidence>
<dbReference type="PANTHER" id="PTHR28376">
    <property type="entry name" value="RGD1562914"/>
    <property type="match status" value="1"/>
</dbReference>
<dbReference type="GO" id="GO:0003713">
    <property type="term" value="F:transcription coactivator activity"/>
    <property type="evidence" value="ECO:0007669"/>
    <property type="project" value="TreeGrafter"/>
</dbReference>
<dbReference type="InterPro" id="IPR037655">
    <property type="entry name" value="POU2AF2"/>
</dbReference>
<keyword evidence="2" id="KW-0010">Activator</keyword>
<reference evidence="6 7" key="1">
    <citation type="submission" date="2024-04" db="EMBL/GenBank/DDBJ databases">
        <authorList>
            <person name="Waldvogel A.-M."/>
            <person name="Schoenle A."/>
        </authorList>
    </citation>
    <scope>NUCLEOTIDE SEQUENCE [LARGE SCALE GENOMIC DNA]</scope>
</reference>
<evidence type="ECO:0000256" key="4">
    <source>
        <dbReference type="SAM" id="MobiDB-lite"/>
    </source>
</evidence>
<keyword evidence="7" id="KW-1185">Reference proteome</keyword>
<dbReference type="Proteomes" id="UP001497482">
    <property type="component" value="Chromosome 10"/>
</dbReference>
<evidence type="ECO:0000313" key="6">
    <source>
        <dbReference type="EMBL" id="CAL1570867.1"/>
    </source>
</evidence>
<feature type="region of interest" description="Disordered" evidence="4">
    <location>
        <begin position="53"/>
        <end position="92"/>
    </location>
</feature>
<evidence type="ECO:0000256" key="2">
    <source>
        <dbReference type="ARBA" id="ARBA00023159"/>
    </source>
</evidence>
<accession>A0AAV2J4S3</accession>
<dbReference type="PANTHER" id="PTHR28376:SF1">
    <property type="entry name" value="POU DOMAIN CLASS 2-ASSOCIATING FACTOR 2"/>
    <property type="match status" value="1"/>
</dbReference>
<dbReference type="InterPro" id="IPR047571">
    <property type="entry name" value="OCA"/>
</dbReference>
<dbReference type="GO" id="GO:0005634">
    <property type="term" value="C:nucleus"/>
    <property type="evidence" value="ECO:0007669"/>
    <property type="project" value="TreeGrafter"/>
</dbReference>
<keyword evidence="1" id="KW-0805">Transcription regulation</keyword>
<protein>
    <recommendedName>
        <fullName evidence="5">OCA domain-containing protein</fullName>
    </recommendedName>
</protein>
<dbReference type="PROSITE" id="PS52003">
    <property type="entry name" value="OCA"/>
    <property type="match status" value="1"/>
</dbReference>
<sequence>MAEQERNPQYGADVDWDKLRQVLERQRRARRIMDTDFSKRIYQGVRVKHTVKDLLAEKRSRQNSGPRYSALTRPHLSPVPAPKPPGRGDWSV</sequence>